<proteinExistence type="predicted"/>
<dbReference type="Gene3D" id="3.30.450.180">
    <property type="match status" value="1"/>
</dbReference>
<dbReference type="Proteomes" id="UP001499884">
    <property type="component" value="Unassembled WGS sequence"/>
</dbReference>
<dbReference type="PANTHER" id="PTHR35010:SF2">
    <property type="entry name" value="BLL4672 PROTEIN"/>
    <property type="match status" value="1"/>
</dbReference>
<protein>
    <recommendedName>
        <fullName evidence="1">MmyB-like transcription regulator ligand binding domain-containing protein</fullName>
    </recommendedName>
</protein>
<dbReference type="PANTHER" id="PTHR35010">
    <property type="entry name" value="BLL4672 PROTEIN-RELATED"/>
    <property type="match status" value="1"/>
</dbReference>
<feature type="domain" description="MmyB-like transcription regulator ligand binding" evidence="1">
    <location>
        <begin position="120"/>
        <end position="259"/>
    </location>
</feature>
<reference evidence="3" key="1">
    <citation type="journal article" date="2019" name="Int. J. Syst. Evol. Microbiol.">
        <title>The Global Catalogue of Microorganisms (GCM) 10K type strain sequencing project: providing services to taxonomists for standard genome sequencing and annotation.</title>
        <authorList>
            <consortium name="The Broad Institute Genomics Platform"/>
            <consortium name="The Broad Institute Genome Sequencing Center for Infectious Disease"/>
            <person name="Wu L."/>
            <person name="Ma J."/>
        </authorList>
    </citation>
    <scope>NUCLEOTIDE SEQUENCE [LARGE SCALE GENOMIC DNA]</scope>
    <source>
        <strain evidence="3">JCM 30846</strain>
    </source>
</reference>
<comment type="caution">
    <text evidence="2">The sequence shown here is derived from an EMBL/GenBank/DDBJ whole genome shotgun (WGS) entry which is preliminary data.</text>
</comment>
<dbReference type="RefSeq" id="WP_345642070.1">
    <property type="nucleotide sequence ID" value="NZ_BAABEP010000004.1"/>
</dbReference>
<evidence type="ECO:0000313" key="2">
    <source>
        <dbReference type="EMBL" id="GAA3715757.1"/>
    </source>
</evidence>
<dbReference type="Pfam" id="PF17765">
    <property type="entry name" value="MLTR_LBD"/>
    <property type="match status" value="1"/>
</dbReference>
<dbReference type="EMBL" id="BAABEP010000004">
    <property type="protein sequence ID" value="GAA3715757.1"/>
    <property type="molecule type" value="Genomic_DNA"/>
</dbReference>
<dbReference type="InterPro" id="IPR041413">
    <property type="entry name" value="MLTR_LBD"/>
</dbReference>
<dbReference type="InterPro" id="IPR001387">
    <property type="entry name" value="Cro/C1-type_HTH"/>
</dbReference>
<name>A0ABP7E8I6_9ACTN</name>
<accession>A0ABP7E8I6</accession>
<evidence type="ECO:0000313" key="3">
    <source>
        <dbReference type="Proteomes" id="UP001499884"/>
    </source>
</evidence>
<keyword evidence="3" id="KW-1185">Reference proteome</keyword>
<evidence type="ECO:0000259" key="1">
    <source>
        <dbReference type="Pfam" id="PF17765"/>
    </source>
</evidence>
<organism evidence="2 3">
    <name type="scientific">Streptomyces tremellae</name>
    <dbReference type="NCBI Taxonomy" id="1124239"/>
    <lineage>
        <taxon>Bacteria</taxon>
        <taxon>Bacillati</taxon>
        <taxon>Actinomycetota</taxon>
        <taxon>Actinomycetes</taxon>
        <taxon>Kitasatosporales</taxon>
        <taxon>Streptomycetaceae</taxon>
        <taxon>Streptomyces</taxon>
    </lineage>
</organism>
<gene>
    <name evidence="2" type="ORF">GCM10023082_11830</name>
</gene>
<dbReference type="CDD" id="cd00093">
    <property type="entry name" value="HTH_XRE"/>
    <property type="match status" value="1"/>
</dbReference>
<sequence length="280" mass="30920">MHKKALSAMLRERRALISPESHGLARPTGQGRRAPGLSQQQVDLLLNRAIHTYHRLESGTYHNPPVGLLREVAQLFRFDEQEWVSLCRYARDEDPPGPLRPSAGKEIPGMWQEAVEGILHPAYITDASWDMLACNSPFTEMVPDGRVPGNMMRFMLLDPDGRAILSDWETAWAPLLVPQLRAALVARPDDTVLRGIEREVLADPLAGPLYEAGGAVIHPDGDERPIRHVKLGPGWLRMCAAQPLASPGARLIILMYQQGPRQDGAPAIRSGRTWAGLPPA</sequence>